<dbReference type="OrthoDB" id="7929427at2"/>
<dbReference type="AlphaFoldDB" id="A0A238J403"/>
<evidence type="ECO:0008006" key="4">
    <source>
        <dbReference type="Google" id="ProtNLM"/>
    </source>
</evidence>
<reference evidence="3" key="1">
    <citation type="submission" date="2017-05" db="EMBL/GenBank/DDBJ databases">
        <authorList>
            <person name="Rodrigo-Torres L."/>
            <person name="Arahal R. D."/>
            <person name="Lucena T."/>
        </authorList>
    </citation>
    <scope>NUCLEOTIDE SEQUENCE [LARGE SCALE GENOMIC DNA]</scope>
    <source>
        <strain evidence="3">CECT 8489</strain>
    </source>
</reference>
<dbReference type="RefSeq" id="WP_093975583.1">
    <property type="nucleotide sequence ID" value="NZ_FXXQ01000016.1"/>
</dbReference>
<sequence>MSWTRTRLAALILALATEPLAAQAAQSGAGEPLSAIDWLSDSVSVPSPVIPPPPVAPPAAPVPPVTVLPLGAPVADDAGLFPASDIGLETDLWGGSSAKDLARAFLAVPEISTPTLRAYFASLALAQLDSPIDAAVDNSLFLARLDTLLSLARLTEAEALIEAAGPPEPQYFRRTFDIALLKSTENAACEIIATNPDISPTFPARIFCLARNGEWDVAALTLGTAEALGILSETEDQLLLHFLDPELFEDEELLPRPQSLSPLLFRLYEAIGERPSTDTLPIAFAVADLSETVGWRVRIRAAERLTAAGALPPEDLLGIISNRRPSASGGIWSRVAAIQSLRAALSNRNSAQISRALPAAWDAAVSAGYHAALAPWIAKRLQGISLERQAHHTAFEVALFSNDIDMARRYAGSSQDDQTLLAILTDTPFEMRNATPLTVAVRRSLSGLPPSESYRMLLRSNRSGEALLKAIGVLAEGADADPAAVSDAISLLKTLGLDDLSRRVAAELLLENSQI</sequence>
<organism evidence="2 3">
    <name type="scientific">Boseongicola aestuarii</name>
    <dbReference type="NCBI Taxonomy" id="1470561"/>
    <lineage>
        <taxon>Bacteria</taxon>
        <taxon>Pseudomonadati</taxon>
        <taxon>Pseudomonadota</taxon>
        <taxon>Alphaproteobacteria</taxon>
        <taxon>Rhodobacterales</taxon>
        <taxon>Paracoccaceae</taxon>
        <taxon>Boseongicola</taxon>
    </lineage>
</organism>
<name>A0A238J403_9RHOB</name>
<proteinExistence type="predicted"/>
<gene>
    <name evidence="2" type="ORF">BOA8489_03529</name>
</gene>
<accession>A0A238J403</accession>
<dbReference type="EMBL" id="FXXQ01000016">
    <property type="protein sequence ID" value="SMX25386.1"/>
    <property type="molecule type" value="Genomic_DNA"/>
</dbReference>
<evidence type="ECO:0000256" key="1">
    <source>
        <dbReference type="SAM" id="SignalP"/>
    </source>
</evidence>
<dbReference type="Proteomes" id="UP000201838">
    <property type="component" value="Unassembled WGS sequence"/>
</dbReference>
<evidence type="ECO:0000313" key="2">
    <source>
        <dbReference type="EMBL" id="SMX25386.1"/>
    </source>
</evidence>
<feature type="signal peptide" evidence="1">
    <location>
        <begin position="1"/>
        <end position="24"/>
    </location>
</feature>
<keyword evidence="3" id="KW-1185">Reference proteome</keyword>
<feature type="chain" id="PRO_5011969156" description="HEAT repeat protein" evidence="1">
    <location>
        <begin position="25"/>
        <end position="515"/>
    </location>
</feature>
<protein>
    <recommendedName>
        <fullName evidence="4">HEAT repeat protein</fullName>
    </recommendedName>
</protein>
<evidence type="ECO:0000313" key="3">
    <source>
        <dbReference type="Proteomes" id="UP000201838"/>
    </source>
</evidence>
<keyword evidence="1" id="KW-0732">Signal</keyword>